<keyword evidence="2" id="KW-1185">Reference proteome</keyword>
<proteinExistence type="predicted"/>
<organism evidence="2">
    <name type="scientific">Candida tenuis (strain ATCC 10573 / BCRC 21748 / CBS 615 / JCM 9827 / NBRC 10315 / NRRL Y-1498 / VKM Y-70)</name>
    <name type="common">Yeast</name>
    <name type="synonym">Yamadazyma tenuis</name>
    <dbReference type="NCBI Taxonomy" id="590646"/>
    <lineage>
        <taxon>Eukaryota</taxon>
        <taxon>Fungi</taxon>
        <taxon>Dikarya</taxon>
        <taxon>Ascomycota</taxon>
        <taxon>Saccharomycotina</taxon>
        <taxon>Pichiomycetes</taxon>
        <taxon>Debaryomycetaceae</taxon>
        <taxon>Yamadazyma</taxon>
    </lineage>
</organism>
<evidence type="ECO:0000313" key="1">
    <source>
        <dbReference type="EMBL" id="EGV60082.1"/>
    </source>
</evidence>
<accession>G3BBU6</accession>
<feature type="non-terminal residue" evidence="1">
    <location>
        <position position="79"/>
    </location>
</feature>
<name>G3BBU6_CANTC</name>
<gene>
    <name evidence="1" type="ORF">CANTEDRAFT_116103</name>
</gene>
<sequence>MGVDVAEVIDYGIRRDKAYNSTITGETAELRPIWNKDGQPPSVELKTISVVRELAGDDVNRCLTHYGIDSYSNHKLGKY</sequence>
<dbReference type="EMBL" id="GL996528">
    <property type="protein sequence ID" value="EGV60082.1"/>
    <property type="molecule type" value="Genomic_DNA"/>
</dbReference>
<dbReference type="HOGENOM" id="CLU_2612431_0_0_1"/>
<reference evidence="1 2" key="1">
    <citation type="journal article" date="2011" name="Proc. Natl. Acad. Sci. U.S.A.">
        <title>Comparative genomics of xylose-fermenting fungi for enhanced biofuel production.</title>
        <authorList>
            <person name="Wohlbach D.J."/>
            <person name="Kuo A."/>
            <person name="Sato T.K."/>
            <person name="Potts K.M."/>
            <person name="Salamov A.A."/>
            <person name="LaButti K.M."/>
            <person name="Sun H."/>
            <person name="Clum A."/>
            <person name="Pangilinan J.L."/>
            <person name="Lindquist E.A."/>
            <person name="Lucas S."/>
            <person name="Lapidus A."/>
            <person name="Jin M."/>
            <person name="Gunawan C."/>
            <person name="Balan V."/>
            <person name="Dale B.E."/>
            <person name="Jeffries T.W."/>
            <person name="Zinkel R."/>
            <person name="Barry K.W."/>
            <person name="Grigoriev I.V."/>
            <person name="Gasch A.P."/>
        </authorList>
    </citation>
    <scope>NUCLEOTIDE SEQUENCE [LARGE SCALE GENOMIC DNA]</scope>
    <source>
        <strain evidence="2">ATCC 10573 / BCRC 21748 / CBS 615 / JCM 9827 / NBRC 10315 / NRRL Y-1498 / VKM Y-70</strain>
    </source>
</reference>
<protein>
    <submittedName>
        <fullName evidence="1">Uncharacterized protein</fullName>
    </submittedName>
</protein>
<evidence type="ECO:0000313" key="2">
    <source>
        <dbReference type="Proteomes" id="UP000000707"/>
    </source>
</evidence>
<dbReference type="Proteomes" id="UP000000707">
    <property type="component" value="Unassembled WGS sequence"/>
</dbReference>
<dbReference type="AlphaFoldDB" id="G3BBU6"/>